<proteinExistence type="inferred from homology"/>
<comment type="pathway">
    <text evidence="2">Cofactor biosynthesis; molybdopterin biosynthesis.</text>
</comment>
<dbReference type="PANTHER" id="PTHR22960">
    <property type="entry name" value="MOLYBDOPTERIN COFACTOR SYNTHESIS PROTEIN A"/>
    <property type="match status" value="1"/>
</dbReference>
<dbReference type="EMBL" id="FNXT01001194">
    <property type="protein sequence ID" value="SZX73646.1"/>
    <property type="molecule type" value="Genomic_DNA"/>
</dbReference>
<comment type="catalytic activity">
    <reaction evidence="1">
        <text>(8S)-3',8-cyclo-7,8-dihydroguanosine 5'-triphosphate = cyclic pyranopterin phosphate + diphosphate</text>
        <dbReference type="Rhea" id="RHEA:49580"/>
        <dbReference type="ChEBI" id="CHEBI:33019"/>
        <dbReference type="ChEBI" id="CHEBI:59648"/>
        <dbReference type="ChEBI" id="CHEBI:131766"/>
        <dbReference type="EC" id="4.6.1.17"/>
    </reaction>
</comment>
<gene>
    <name evidence="8" type="ORF">BQ4739_LOCUS13902</name>
</gene>
<dbReference type="Proteomes" id="UP000256970">
    <property type="component" value="Unassembled WGS sequence"/>
</dbReference>
<dbReference type="NCBIfam" id="NF006870">
    <property type="entry name" value="PRK09364.1"/>
    <property type="match status" value="1"/>
</dbReference>
<feature type="compositionally biased region" description="Pro residues" evidence="6">
    <location>
        <begin position="140"/>
        <end position="150"/>
    </location>
</feature>
<evidence type="ECO:0000256" key="5">
    <source>
        <dbReference type="ARBA" id="ARBA00023239"/>
    </source>
</evidence>
<evidence type="ECO:0000256" key="2">
    <source>
        <dbReference type="ARBA" id="ARBA00005046"/>
    </source>
</evidence>
<dbReference type="InterPro" id="IPR036522">
    <property type="entry name" value="MoaC_sf"/>
</dbReference>
<feature type="region of interest" description="Disordered" evidence="6">
    <location>
        <begin position="348"/>
        <end position="393"/>
    </location>
</feature>
<dbReference type="NCBIfam" id="TIGR00581">
    <property type="entry name" value="moaC"/>
    <property type="match status" value="1"/>
</dbReference>
<dbReference type="UniPathway" id="UPA00344"/>
<sequence>MGSSQAGSSSSSSSSSSTTSSNVSSAAAASLASSQGRPAVVQEPQQILDEPPAALEQLQQCTVQLQEQVRAVSRLLQEVAQDQQQQQQQQQVPLRRQQRQLAWHHQPQHHALPQGQQQQQQQLRINVPADHAVFISSQPATPPAEAPKPAPFQQQQQQPLQAPPVAATAPSSAPPRPSNQPDTTAAAAGAAAGEPPMDAAQQLTHVDGSGRASMVDVAGKPPSSRSASASCLVLLGRPAFDLVKANALAKGDVLSIAQIAGIQGAKQTSALIPLCHNILLSKVAVQLSLVEEAAAVAITATAKCVGQTGVEMEALTAAGVAALTVYDMCKAVSKDIEITALRLDAKEGGKSGSWLRPTSSSSGSGSGSGSSSSSSSSSSCQGAAEISAHNSWS</sequence>
<dbReference type="InterPro" id="IPR050105">
    <property type="entry name" value="MoCo_biosynth_MoaA/MoaC"/>
</dbReference>
<feature type="compositionally biased region" description="Low complexity" evidence="6">
    <location>
        <begin position="1"/>
        <end position="34"/>
    </location>
</feature>
<feature type="region of interest" description="Disordered" evidence="6">
    <location>
        <begin position="137"/>
        <end position="196"/>
    </location>
</feature>
<dbReference type="InterPro" id="IPR023045">
    <property type="entry name" value="MoaC"/>
</dbReference>
<name>A0A383WAD2_TETOB</name>
<dbReference type="STRING" id="3088.A0A383WAD2"/>
<accession>A0A383WAD2</accession>
<dbReference type="HAMAP" id="MF_01224_B">
    <property type="entry name" value="MoaC_B"/>
    <property type="match status" value="1"/>
</dbReference>
<dbReference type="EC" id="4.6.1.17" evidence="3"/>
<keyword evidence="9" id="KW-1185">Reference proteome</keyword>
<feature type="compositionally biased region" description="Low complexity" evidence="6">
    <location>
        <begin position="359"/>
        <end position="379"/>
    </location>
</feature>
<feature type="region of interest" description="Disordered" evidence="6">
    <location>
        <begin position="78"/>
        <end position="123"/>
    </location>
</feature>
<evidence type="ECO:0000256" key="4">
    <source>
        <dbReference type="ARBA" id="ARBA00023150"/>
    </source>
</evidence>
<keyword evidence="5" id="KW-0456">Lyase</keyword>
<feature type="region of interest" description="Disordered" evidence="6">
    <location>
        <begin position="1"/>
        <end position="48"/>
    </location>
</feature>
<evidence type="ECO:0000313" key="8">
    <source>
        <dbReference type="EMBL" id="SZX73646.1"/>
    </source>
</evidence>
<dbReference type="SUPFAM" id="SSF55040">
    <property type="entry name" value="Molybdenum cofactor biosynthesis protein C, MoaC"/>
    <property type="match status" value="1"/>
</dbReference>
<reference evidence="8 9" key="1">
    <citation type="submission" date="2016-10" db="EMBL/GenBank/DDBJ databases">
        <authorList>
            <person name="Cai Z."/>
        </authorList>
    </citation>
    <scope>NUCLEOTIDE SEQUENCE [LARGE SCALE GENOMIC DNA]</scope>
</reference>
<dbReference type="InterPro" id="IPR047594">
    <property type="entry name" value="MoaC_bact/euk"/>
</dbReference>
<dbReference type="AlphaFoldDB" id="A0A383WAD2"/>
<dbReference type="GO" id="GO:0061799">
    <property type="term" value="F:cyclic pyranopterin monophosphate synthase activity"/>
    <property type="evidence" value="ECO:0007669"/>
    <property type="project" value="UniProtKB-EC"/>
</dbReference>
<evidence type="ECO:0000313" key="9">
    <source>
        <dbReference type="Proteomes" id="UP000256970"/>
    </source>
</evidence>
<keyword evidence="4" id="KW-0501">Molybdenum cofactor biosynthesis</keyword>
<organism evidence="8 9">
    <name type="scientific">Tetradesmus obliquus</name>
    <name type="common">Green alga</name>
    <name type="synonym">Acutodesmus obliquus</name>
    <dbReference type="NCBI Taxonomy" id="3088"/>
    <lineage>
        <taxon>Eukaryota</taxon>
        <taxon>Viridiplantae</taxon>
        <taxon>Chlorophyta</taxon>
        <taxon>core chlorophytes</taxon>
        <taxon>Chlorophyceae</taxon>
        <taxon>CS clade</taxon>
        <taxon>Sphaeropleales</taxon>
        <taxon>Scenedesmaceae</taxon>
        <taxon>Tetradesmus</taxon>
    </lineage>
</organism>
<dbReference type="InterPro" id="IPR002820">
    <property type="entry name" value="Mopterin_CF_biosynth-C_dom"/>
</dbReference>
<dbReference type="Gene3D" id="3.30.70.640">
    <property type="entry name" value="Molybdopterin cofactor biosynthesis C (MoaC) domain"/>
    <property type="match status" value="1"/>
</dbReference>
<feature type="compositionally biased region" description="Low complexity" evidence="6">
    <location>
        <begin position="78"/>
        <end position="122"/>
    </location>
</feature>
<dbReference type="PANTHER" id="PTHR22960:SF29">
    <property type="entry name" value="CYCLIC PYRANOPTERIN MONOPHOSPHATE SYNTHASE"/>
    <property type="match status" value="1"/>
</dbReference>
<dbReference type="CDD" id="cd01420">
    <property type="entry name" value="MoaC_PE"/>
    <property type="match status" value="1"/>
</dbReference>
<evidence type="ECO:0000256" key="6">
    <source>
        <dbReference type="SAM" id="MobiDB-lite"/>
    </source>
</evidence>
<protein>
    <recommendedName>
        <fullName evidence="3">cyclic pyranopterin monophosphate synthase</fullName>
        <ecNumber evidence="3">4.6.1.17</ecNumber>
    </recommendedName>
</protein>
<feature type="domain" description="Molybdopterin cofactor biosynthesis C (MoaC)" evidence="7">
    <location>
        <begin position="214"/>
        <end position="349"/>
    </location>
</feature>
<evidence type="ECO:0000256" key="3">
    <source>
        <dbReference type="ARBA" id="ARBA00012575"/>
    </source>
</evidence>
<dbReference type="Pfam" id="PF01967">
    <property type="entry name" value="MoaC"/>
    <property type="match status" value="1"/>
</dbReference>
<evidence type="ECO:0000256" key="1">
    <source>
        <dbReference type="ARBA" id="ARBA00001637"/>
    </source>
</evidence>
<dbReference type="GO" id="GO:0006777">
    <property type="term" value="P:Mo-molybdopterin cofactor biosynthetic process"/>
    <property type="evidence" value="ECO:0007669"/>
    <property type="project" value="UniProtKB-KW"/>
</dbReference>
<feature type="compositionally biased region" description="Low complexity" evidence="6">
    <location>
        <begin position="151"/>
        <end position="171"/>
    </location>
</feature>
<evidence type="ECO:0000259" key="7">
    <source>
        <dbReference type="Pfam" id="PF01967"/>
    </source>
</evidence>